<sequence>MKSMTSIAPLELVTKHFLDRLAGLDVNDALGAVDDGIVYTNVGFPTVRGKKRFSAVMRNLNTSWLHFDYRMLNSAADDDVVLTERIDELTIGRLRLQFWVCGRFEVREGRIVVWRDYFDIFDCTKALVRGVVALAVPKVLPPLHP</sequence>
<accession>H0R5L2</accession>
<dbReference type="AlphaFoldDB" id="H0R5L2"/>
<proteinExistence type="predicted"/>
<organism evidence="2 3">
    <name type="scientific">Gordonia effusa NBRC 100432</name>
    <dbReference type="NCBI Taxonomy" id="1077974"/>
    <lineage>
        <taxon>Bacteria</taxon>
        <taxon>Bacillati</taxon>
        <taxon>Actinomycetota</taxon>
        <taxon>Actinomycetes</taxon>
        <taxon>Mycobacteriales</taxon>
        <taxon>Gordoniaceae</taxon>
        <taxon>Gordonia</taxon>
    </lineage>
</organism>
<dbReference type="InterPro" id="IPR032710">
    <property type="entry name" value="NTF2-like_dom_sf"/>
</dbReference>
<feature type="domain" description="Limonene-1,2-epoxide hydrolase" evidence="1">
    <location>
        <begin position="14"/>
        <end position="129"/>
    </location>
</feature>
<dbReference type="EMBL" id="BAEH01000115">
    <property type="protein sequence ID" value="GAB20363.1"/>
    <property type="molecule type" value="Genomic_DNA"/>
</dbReference>
<evidence type="ECO:0000313" key="3">
    <source>
        <dbReference type="Proteomes" id="UP000035034"/>
    </source>
</evidence>
<protein>
    <recommendedName>
        <fullName evidence="1">Limonene-1,2-epoxide hydrolase domain-containing protein</fullName>
    </recommendedName>
</protein>
<comment type="caution">
    <text evidence="2">The sequence shown here is derived from an EMBL/GenBank/DDBJ whole genome shotgun (WGS) entry which is preliminary data.</text>
</comment>
<evidence type="ECO:0000259" key="1">
    <source>
        <dbReference type="Pfam" id="PF07858"/>
    </source>
</evidence>
<keyword evidence="3" id="KW-1185">Reference proteome</keyword>
<reference evidence="2 3" key="1">
    <citation type="submission" date="2011-12" db="EMBL/GenBank/DDBJ databases">
        <title>Whole genome shotgun sequence of Gordonia effusa NBRC 100432.</title>
        <authorList>
            <person name="Yoshida I."/>
            <person name="Takarada H."/>
            <person name="Hosoyama A."/>
            <person name="Tsuchikane K."/>
            <person name="Katsumata H."/>
            <person name="Yamazaki S."/>
            <person name="Fujita N."/>
        </authorList>
    </citation>
    <scope>NUCLEOTIDE SEQUENCE [LARGE SCALE GENOMIC DNA]</scope>
    <source>
        <strain evidence="2 3">NBRC 100432</strain>
    </source>
</reference>
<evidence type="ECO:0000313" key="2">
    <source>
        <dbReference type="EMBL" id="GAB20363.1"/>
    </source>
</evidence>
<dbReference type="InterPro" id="IPR013100">
    <property type="entry name" value="LEH"/>
</dbReference>
<dbReference type="Proteomes" id="UP000035034">
    <property type="component" value="Unassembled WGS sequence"/>
</dbReference>
<name>H0R5L2_9ACTN</name>
<dbReference type="SUPFAM" id="SSF54427">
    <property type="entry name" value="NTF2-like"/>
    <property type="match status" value="1"/>
</dbReference>
<dbReference type="eggNOG" id="COG4308">
    <property type="taxonomic scope" value="Bacteria"/>
</dbReference>
<dbReference type="Gene3D" id="3.10.450.50">
    <property type="match status" value="1"/>
</dbReference>
<dbReference type="STRING" id="1077974.GOEFS_115_00030"/>
<dbReference type="Pfam" id="PF07858">
    <property type="entry name" value="LEH"/>
    <property type="match status" value="1"/>
</dbReference>
<gene>
    <name evidence="2" type="ORF">GOEFS_115_00030</name>
</gene>